<keyword evidence="2" id="KW-1185">Reference proteome</keyword>
<dbReference type="OrthoDB" id="5326588at2759"/>
<name>A0A7U2FEH3_PHANO</name>
<evidence type="ECO:0000313" key="2">
    <source>
        <dbReference type="Proteomes" id="UP000663193"/>
    </source>
</evidence>
<proteinExistence type="predicted"/>
<dbReference type="EMBL" id="CP069038">
    <property type="protein sequence ID" value="QRD03807.1"/>
    <property type="molecule type" value="Genomic_DNA"/>
</dbReference>
<evidence type="ECO:0000313" key="1">
    <source>
        <dbReference type="EMBL" id="QRD03807.1"/>
    </source>
</evidence>
<dbReference type="AlphaFoldDB" id="A0A7U2FEH3"/>
<dbReference type="Proteomes" id="UP000663193">
    <property type="component" value="Chromosome 16"/>
</dbReference>
<sequence length="231" mass="26516">MPADSGDSVDDIFPIEWRKAIRPVIIRLFRAGVICSSYDGSVAGITIAGTEPSRSPDLYLDYRIGIPPSNIVSHLKDPTSLDRDFIIKRIGLFASSNPDARFSVLRLWSAPHFYPLMLSIDQRATCAFLDDRGRAWEFKFVPKDMPYSEWSIHHQLSLRLEPWKNIFGLQIIVCKDLVRVMGRDQADCRLLSGGVTWAVQTKPWRLEVDFWRSFVNVDAEFLEGLDRQWLD</sequence>
<protein>
    <submittedName>
        <fullName evidence="1">Uncharacterized protein</fullName>
    </submittedName>
</protein>
<gene>
    <name evidence="1" type="ORF">JI435_309820</name>
</gene>
<accession>A0A7U2FEH3</accession>
<dbReference type="VEuPathDB" id="FungiDB:JI435_309820"/>
<reference evidence="2" key="1">
    <citation type="journal article" date="2021" name="BMC Genomics">
        <title>Chromosome-level genome assembly and manually-curated proteome of model necrotroph Parastagonospora nodorum Sn15 reveals a genome-wide trove of candidate effector homologs, and redundancy of virulence-related functions within an accessory chromosome.</title>
        <authorList>
            <person name="Bertazzoni S."/>
            <person name="Jones D.A.B."/>
            <person name="Phan H.T."/>
            <person name="Tan K.-C."/>
            <person name="Hane J.K."/>
        </authorList>
    </citation>
    <scope>NUCLEOTIDE SEQUENCE [LARGE SCALE GENOMIC DNA]</scope>
    <source>
        <strain evidence="2">SN15 / ATCC MYA-4574 / FGSC 10173)</strain>
    </source>
</reference>
<organism evidence="1 2">
    <name type="scientific">Phaeosphaeria nodorum (strain SN15 / ATCC MYA-4574 / FGSC 10173)</name>
    <name type="common">Glume blotch fungus</name>
    <name type="synonym">Parastagonospora nodorum</name>
    <dbReference type="NCBI Taxonomy" id="321614"/>
    <lineage>
        <taxon>Eukaryota</taxon>
        <taxon>Fungi</taxon>
        <taxon>Dikarya</taxon>
        <taxon>Ascomycota</taxon>
        <taxon>Pezizomycotina</taxon>
        <taxon>Dothideomycetes</taxon>
        <taxon>Pleosporomycetidae</taxon>
        <taxon>Pleosporales</taxon>
        <taxon>Pleosporineae</taxon>
        <taxon>Phaeosphaeriaceae</taxon>
        <taxon>Parastagonospora</taxon>
    </lineage>
</organism>